<keyword evidence="10" id="KW-1185">Reference proteome</keyword>
<evidence type="ECO:0000313" key="10">
    <source>
        <dbReference type="Proteomes" id="UP000053718"/>
    </source>
</evidence>
<comment type="function">
    <text evidence="5">Catalyzes the interconversion of L-alanine and D-alanine. May also act on other amino acids.</text>
</comment>
<evidence type="ECO:0000256" key="7">
    <source>
        <dbReference type="PIRSR" id="PIRSR600821-52"/>
    </source>
</evidence>
<feature type="domain" description="Alanine racemase C-terminal" evidence="8">
    <location>
        <begin position="243"/>
        <end position="367"/>
    </location>
</feature>
<comment type="caution">
    <text evidence="9">The sequence shown here is derived from an EMBL/GenBank/DDBJ whole genome shotgun (WGS) entry which is preliminary data.</text>
</comment>
<dbReference type="PROSITE" id="PS00395">
    <property type="entry name" value="ALANINE_RACEMASE"/>
    <property type="match status" value="1"/>
</dbReference>
<dbReference type="InterPro" id="IPR001608">
    <property type="entry name" value="Ala_racemase_N"/>
</dbReference>
<feature type="active site" description="Proton acceptor; specific for D-alanine" evidence="5">
    <location>
        <position position="40"/>
    </location>
</feature>
<comment type="pathway">
    <text evidence="5">Amino-acid biosynthesis; D-alanine biosynthesis; D-alanine from L-alanine: step 1/1.</text>
</comment>
<evidence type="ECO:0000256" key="4">
    <source>
        <dbReference type="ARBA" id="ARBA00023235"/>
    </source>
</evidence>
<dbReference type="InterPro" id="IPR009006">
    <property type="entry name" value="Ala_racemase/Decarboxylase_C"/>
</dbReference>
<evidence type="ECO:0000256" key="6">
    <source>
        <dbReference type="PIRSR" id="PIRSR600821-50"/>
    </source>
</evidence>
<dbReference type="InterPro" id="IPR011079">
    <property type="entry name" value="Ala_racemase_C"/>
</dbReference>
<dbReference type="SMART" id="SM01005">
    <property type="entry name" value="Ala_racemase_C"/>
    <property type="match status" value="1"/>
</dbReference>
<dbReference type="PANTHER" id="PTHR30511">
    <property type="entry name" value="ALANINE RACEMASE"/>
    <property type="match status" value="1"/>
</dbReference>
<feature type="binding site" evidence="5 7">
    <location>
        <position position="136"/>
    </location>
    <ligand>
        <name>substrate</name>
    </ligand>
</feature>
<dbReference type="eggNOG" id="COG0787">
    <property type="taxonomic scope" value="Bacteria"/>
</dbReference>
<dbReference type="GO" id="GO:0030170">
    <property type="term" value="F:pyridoxal phosphate binding"/>
    <property type="evidence" value="ECO:0007669"/>
    <property type="project" value="UniProtKB-UniRule"/>
</dbReference>
<comment type="similarity">
    <text evidence="5">Belongs to the alanine racemase family.</text>
</comment>
<dbReference type="AlphaFoldDB" id="A0A094L024"/>
<dbReference type="InterPro" id="IPR029066">
    <property type="entry name" value="PLP-binding_barrel"/>
</dbReference>
<proteinExistence type="inferred from homology"/>
<dbReference type="UniPathway" id="UPA00042">
    <property type="reaction ID" value="UER00497"/>
</dbReference>
<dbReference type="NCBIfam" id="TIGR00492">
    <property type="entry name" value="alr"/>
    <property type="match status" value="1"/>
</dbReference>
<dbReference type="FunFam" id="3.20.20.10:FF:000002">
    <property type="entry name" value="Alanine racemase"/>
    <property type="match status" value="1"/>
</dbReference>
<dbReference type="PRINTS" id="PR00992">
    <property type="entry name" value="ALARACEMASE"/>
</dbReference>
<comment type="cofactor">
    <cofactor evidence="2 5 6">
        <name>pyridoxal 5'-phosphate</name>
        <dbReference type="ChEBI" id="CHEBI:597326"/>
    </cofactor>
</comment>
<dbReference type="Pfam" id="PF00842">
    <property type="entry name" value="Ala_racemase_C"/>
    <property type="match status" value="1"/>
</dbReference>
<dbReference type="InterPro" id="IPR000821">
    <property type="entry name" value="Ala_racemase"/>
</dbReference>
<dbReference type="GO" id="GO:0008784">
    <property type="term" value="F:alanine racemase activity"/>
    <property type="evidence" value="ECO:0007669"/>
    <property type="project" value="UniProtKB-UniRule"/>
</dbReference>
<dbReference type="EMBL" id="JPIN01000013">
    <property type="protein sequence ID" value="KFZ27918.1"/>
    <property type="molecule type" value="Genomic_DNA"/>
</dbReference>
<evidence type="ECO:0000313" key="9">
    <source>
        <dbReference type="EMBL" id="KFZ27918.1"/>
    </source>
</evidence>
<keyword evidence="4 5" id="KW-0413">Isomerase</keyword>
<evidence type="ECO:0000256" key="1">
    <source>
        <dbReference type="ARBA" id="ARBA00000316"/>
    </source>
</evidence>
<accession>A0A094L024</accession>
<keyword evidence="3 5" id="KW-0663">Pyridoxal phosphate</keyword>
<feature type="binding site" evidence="5 7">
    <location>
        <position position="312"/>
    </location>
    <ligand>
        <name>substrate</name>
    </ligand>
</feature>
<dbReference type="Proteomes" id="UP000053718">
    <property type="component" value="Unassembled WGS sequence"/>
</dbReference>
<evidence type="ECO:0000256" key="3">
    <source>
        <dbReference type="ARBA" id="ARBA00022898"/>
    </source>
</evidence>
<dbReference type="HAMAP" id="MF_01201">
    <property type="entry name" value="Ala_racemase"/>
    <property type="match status" value="1"/>
</dbReference>
<dbReference type="EC" id="5.1.1.1" evidence="5"/>
<evidence type="ECO:0000256" key="2">
    <source>
        <dbReference type="ARBA" id="ARBA00001933"/>
    </source>
</evidence>
<dbReference type="Gene3D" id="2.40.37.10">
    <property type="entry name" value="Lyase, Ornithine Decarboxylase, Chain A, domain 1"/>
    <property type="match status" value="1"/>
</dbReference>
<feature type="modified residue" description="N6-(pyridoxal phosphate)lysine" evidence="5 6">
    <location>
        <position position="40"/>
    </location>
</feature>
<reference evidence="9 10" key="1">
    <citation type="submission" date="2014-06" db="EMBL/GenBank/DDBJ databases">
        <title>Draft genome sequence of Idiomarina sp. MCCC 1A10513.</title>
        <authorList>
            <person name="Du J."/>
            <person name="Lai Q."/>
            <person name="Shao Z."/>
        </authorList>
    </citation>
    <scope>NUCLEOTIDE SEQUENCE [LARGE SCALE GENOMIC DNA]</scope>
    <source>
        <strain evidence="9 10">MCCC 1A10513</strain>
    </source>
</reference>
<evidence type="ECO:0000259" key="8">
    <source>
        <dbReference type="SMART" id="SM01005"/>
    </source>
</evidence>
<dbReference type="InterPro" id="IPR020622">
    <property type="entry name" value="Ala_racemase_pyridoxalP-BS"/>
</dbReference>
<organism evidence="9 10">
    <name type="scientific">Pseudidiomarina atlantica</name>
    <dbReference type="NCBI Taxonomy" id="1517416"/>
    <lineage>
        <taxon>Bacteria</taxon>
        <taxon>Pseudomonadati</taxon>
        <taxon>Pseudomonadota</taxon>
        <taxon>Gammaproteobacteria</taxon>
        <taxon>Alteromonadales</taxon>
        <taxon>Idiomarinaceae</taxon>
        <taxon>Pseudidiomarina</taxon>
    </lineage>
</organism>
<dbReference type="GO" id="GO:0030632">
    <property type="term" value="P:D-alanine biosynthetic process"/>
    <property type="evidence" value="ECO:0007669"/>
    <property type="project" value="UniProtKB-UniRule"/>
</dbReference>
<evidence type="ECO:0000256" key="5">
    <source>
        <dbReference type="HAMAP-Rule" id="MF_01201"/>
    </source>
</evidence>
<dbReference type="SUPFAM" id="SSF50621">
    <property type="entry name" value="Alanine racemase C-terminal domain-like"/>
    <property type="match status" value="1"/>
</dbReference>
<dbReference type="STRING" id="1517416.IDAT_11625"/>
<gene>
    <name evidence="9" type="ORF">IDAT_11625</name>
</gene>
<feature type="active site" description="Proton acceptor; specific for L-alanine" evidence="5">
    <location>
        <position position="264"/>
    </location>
</feature>
<dbReference type="RefSeq" id="WP_034733801.1">
    <property type="nucleotide sequence ID" value="NZ_JPIN01000013.1"/>
</dbReference>
<dbReference type="SUPFAM" id="SSF51419">
    <property type="entry name" value="PLP-binding barrel"/>
    <property type="match status" value="1"/>
</dbReference>
<dbReference type="GO" id="GO:0005829">
    <property type="term" value="C:cytosol"/>
    <property type="evidence" value="ECO:0007669"/>
    <property type="project" value="TreeGrafter"/>
</dbReference>
<name>A0A094L024_9GAMM</name>
<dbReference type="Pfam" id="PF01168">
    <property type="entry name" value="Ala_racemase_N"/>
    <property type="match status" value="1"/>
</dbReference>
<sequence>MSNGLHFRPTRAEISTAALRHNAKVARQHATDCLLLGVIKADGYGHGANEVARAINGSVDAYGVAFIDEALKLRDAGFLQPIVLLEGCFSEAELPVCAHYGFQPVVHCQAQLDAILNARLVKPLPVWVKVDSGMHRLGFNVDQVETVLAELEASPQVASITLMTHFANADLSEHPLNEAQRDRFIELCARTSPTKSLSSANTAALLSSKLDLGIEPHHWQRTGIMLYGVNPTQERTSEPLQAAMRLVAPIMAVRDIAAGEAVGYGSRWVAERHSRIATVAIGYADGYPRHAPDGTPVWLNGQRASLAGMVSMDMITIDVTDVEQVEVGDEVELWGPNLHVCEVADCVGSISYELLSRISPRVPRHYK</sequence>
<dbReference type="CDD" id="cd06827">
    <property type="entry name" value="PLPDE_III_AR_proteobact"/>
    <property type="match status" value="1"/>
</dbReference>
<comment type="catalytic activity">
    <reaction evidence="1 5">
        <text>L-alanine = D-alanine</text>
        <dbReference type="Rhea" id="RHEA:20249"/>
        <dbReference type="ChEBI" id="CHEBI:57416"/>
        <dbReference type="ChEBI" id="CHEBI:57972"/>
        <dbReference type="EC" id="5.1.1.1"/>
    </reaction>
</comment>
<protein>
    <recommendedName>
        <fullName evidence="5">Alanine racemase</fullName>
        <ecNumber evidence="5">5.1.1.1</ecNumber>
    </recommendedName>
</protein>
<dbReference type="Gene3D" id="3.20.20.10">
    <property type="entry name" value="Alanine racemase"/>
    <property type="match status" value="1"/>
</dbReference>
<dbReference type="PANTHER" id="PTHR30511:SF0">
    <property type="entry name" value="ALANINE RACEMASE, CATABOLIC-RELATED"/>
    <property type="match status" value="1"/>
</dbReference>